<reference evidence="2 3" key="1">
    <citation type="journal article" date="2020" name="Phytopathology">
        <title>Genome Sequence Resources of Colletotrichum truncatum, C. plurivorum, C. musicola, and C. sojae: Four Species Pathogenic to Soybean (Glycine max).</title>
        <authorList>
            <person name="Rogerio F."/>
            <person name="Boufleur T.R."/>
            <person name="Ciampi-Guillardi M."/>
            <person name="Sukno S.A."/>
            <person name="Thon M.R."/>
            <person name="Massola Junior N.S."/>
            <person name="Baroncelli R."/>
        </authorList>
    </citation>
    <scope>NUCLEOTIDE SEQUENCE [LARGE SCALE GENOMIC DNA]</scope>
    <source>
        <strain evidence="2 3">LFN0009</strain>
    </source>
</reference>
<evidence type="ECO:0000313" key="3">
    <source>
        <dbReference type="Proteomes" id="UP000652219"/>
    </source>
</evidence>
<keyword evidence="3" id="KW-1185">Reference proteome</keyword>
<dbReference type="EMBL" id="WIGN01000325">
    <property type="protein sequence ID" value="KAF6799391.1"/>
    <property type="molecule type" value="Genomic_DNA"/>
</dbReference>
<proteinExistence type="predicted"/>
<evidence type="ECO:0000313" key="2">
    <source>
        <dbReference type="EMBL" id="KAF6799391.1"/>
    </source>
</evidence>
<dbReference type="Proteomes" id="UP000652219">
    <property type="component" value="Unassembled WGS sequence"/>
</dbReference>
<dbReference type="AlphaFoldDB" id="A0A8H6IVI0"/>
<accession>A0A8H6IVI0</accession>
<gene>
    <name evidence="2" type="ORF">CSOJ01_12534</name>
</gene>
<evidence type="ECO:0000256" key="1">
    <source>
        <dbReference type="SAM" id="Coils"/>
    </source>
</evidence>
<sequence length="290" mass="32308">MNPNDQQQMQGLSSFGALSLRPAAAPPARELLGDQAVEQFTRDAVAANDQISDGYARRQGMAFIRAFGSLQRGLADLSNQNEELNSSMLNVNAYAAEQAVGINEARDNFHEARSDYQQSLENLNAEHRRALASEQDNEALKRENEAIKHKVIEHEARIAELEACLKQTVTEMKARNAELEAENKRSKEAVEAVTKFLGQFGFVQQYGPSLPSFYHPVSSPTAPEIRQAVDQDDTLGSLAPMVDDIIQRLVSFRERILRQREIEELEAEAKVLMVAAKERKAERRGRGSAS</sequence>
<keyword evidence="1" id="KW-0175">Coiled coil</keyword>
<comment type="caution">
    <text evidence="2">The sequence shown here is derived from an EMBL/GenBank/DDBJ whole genome shotgun (WGS) entry which is preliminary data.</text>
</comment>
<name>A0A8H6IVI0_9PEZI</name>
<organism evidence="2 3">
    <name type="scientific">Colletotrichum sojae</name>
    <dbReference type="NCBI Taxonomy" id="2175907"/>
    <lineage>
        <taxon>Eukaryota</taxon>
        <taxon>Fungi</taxon>
        <taxon>Dikarya</taxon>
        <taxon>Ascomycota</taxon>
        <taxon>Pezizomycotina</taxon>
        <taxon>Sordariomycetes</taxon>
        <taxon>Hypocreomycetidae</taxon>
        <taxon>Glomerellales</taxon>
        <taxon>Glomerellaceae</taxon>
        <taxon>Colletotrichum</taxon>
        <taxon>Colletotrichum orchidearum species complex</taxon>
    </lineage>
</organism>
<protein>
    <submittedName>
        <fullName evidence="2">Uncharacterized protein</fullName>
    </submittedName>
</protein>
<feature type="coiled-coil region" evidence="1">
    <location>
        <begin position="102"/>
        <end position="189"/>
    </location>
</feature>